<dbReference type="PANTHER" id="PTHR19944">
    <property type="entry name" value="MHC CLASS II-RELATED"/>
    <property type="match status" value="1"/>
</dbReference>
<reference evidence="2" key="1">
    <citation type="journal article" date="1999" name="Proc. Natl. Acad. Sci. U.S.A.">
        <title>Late changes in spliceosomal introns define clades in vertebrate evolution.</title>
        <authorList>
            <person name="Venkatesh B."/>
            <person name="Ning Y."/>
            <person name="Brenner S."/>
        </authorList>
    </citation>
    <scope>NUCLEOTIDE SEQUENCE</scope>
</reference>
<dbReference type="Gene3D" id="2.60.40.10">
    <property type="entry name" value="Immunoglobulins"/>
    <property type="match status" value="1"/>
</dbReference>
<dbReference type="PANTHER" id="PTHR19944:SF99">
    <property type="entry name" value="HLA CLASS II HISTOCOMPATIBILITY ANTIGEN, DRB1 BETA CHAIN"/>
    <property type="match status" value="1"/>
</dbReference>
<organism evidence="2">
    <name type="scientific">Lepisosteus osseus</name>
    <name type="common">Long-nosed gar</name>
    <name type="synonym">Esox osseus</name>
    <dbReference type="NCBI Taxonomy" id="34771"/>
    <lineage>
        <taxon>Eukaryota</taxon>
        <taxon>Metazoa</taxon>
        <taxon>Chordata</taxon>
        <taxon>Craniata</taxon>
        <taxon>Vertebrata</taxon>
        <taxon>Euteleostomi</taxon>
        <taxon>Actinopterygii</taxon>
        <taxon>Neopterygii</taxon>
        <taxon>Holostei</taxon>
        <taxon>Semionotiformes</taxon>
        <taxon>Lepisosteidae</taxon>
        <taxon>Lepisosteus</taxon>
    </lineage>
</organism>
<feature type="non-terminal residue" evidence="2">
    <location>
        <position position="1"/>
    </location>
</feature>
<dbReference type="PROSITE" id="PS50835">
    <property type="entry name" value="IG_LIKE"/>
    <property type="match status" value="1"/>
</dbReference>
<dbReference type="AlphaFoldDB" id="Q9TPK2"/>
<sequence>CSVYEFYPRDIRLTWLRNGQVFPHNSGKLMQEELPSGAWRYQFHSHLEHTPAVGESISCLVEHPA</sequence>
<evidence type="ECO:0000259" key="1">
    <source>
        <dbReference type="PROSITE" id="PS50835"/>
    </source>
</evidence>
<dbReference type="InterPro" id="IPR036179">
    <property type="entry name" value="Ig-like_dom_sf"/>
</dbReference>
<protein>
    <submittedName>
        <fullName evidence="2">MHC class II antigen</fullName>
    </submittedName>
</protein>
<feature type="non-terminal residue" evidence="2">
    <location>
        <position position="65"/>
    </location>
</feature>
<dbReference type="EMBL" id="AF134922">
    <property type="protein sequence ID" value="AAD54122.1"/>
    <property type="molecule type" value="Genomic_DNA"/>
</dbReference>
<dbReference type="InterPro" id="IPR013783">
    <property type="entry name" value="Ig-like_fold"/>
</dbReference>
<accession>Q9TPK2</accession>
<feature type="domain" description="Ig-like" evidence="1">
    <location>
        <begin position="1"/>
        <end position="65"/>
    </location>
</feature>
<name>Q9TPK2_LEPOS</name>
<dbReference type="SUPFAM" id="SSF48726">
    <property type="entry name" value="Immunoglobulin"/>
    <property type="match status" value="1"/>
</dbReference>
<dbReference type="InterPro" id="IPR050160">
    <property type="entry name" value="MHC/Immunoglobulin"/>
</dbReference>
<dbReference type="SMART" id="SM00407">
    <property type="entry name" value="IGc1"/>
    <property type="match status" value="1"/>
</dbReference>
<proteinExistence type="predicted"/>
<dbReference type="InterPro" id="IPR003597">
    <property type="entry name" value="Ig_C1-set"/>
</dbReference>
<evidence type="ECO:0000313" key="2">
    <source>
        <dbReference type="EMBL" id="AAD54122.1"/>
    </source>
</evidence>
<dbReference type="Pfam" id="PF07654">
    <property type="entry name" value="C1-set"/>
    <property type="match status" value="1"/>
</dbReference>
<dbReference type="InterPro" id="IPR007110">
    <property type="entry name" value="Ig-like_dom"/>
</dbReference>